<accession>A0A4Q7YSE5</accession>
<protein>
    <submittedName>
        <fullName evidence="2">Uncharacterized protein</fullName>
    </submittedName>
</protein>
<keyword evidence="3" id="KW-1185">Reference proteome</keyword>
<comment type="caution">
    <text evidence="2">The sequence shown here is derived from an EMBL/GenBank/DDBJ whole genome shotgun (WGS) entry which is preliminary data.</text>
</comment>
<name>A0A4Q7YSE5_9BACT</name>
<proteinExistence type="predicted"/>
<dbReference type="RefSeq" id="WP_130418044.1">
    <property type="nucleotide sequence ID" value="NZ_SHKW01000001.1"/>
</dbReference>
<dbReference type="Proteomes" id="UP000292958">
    <property type="component" value="Unassembled WGS sequence"/>
</dbReference>
<gene>
    <name evidence="2" type="ORF">BDD14_1299</name>
</gene>
<feature type="region of interest" description="Disordered" evidence="1">
    <location>
        <begin position="165"/>
        <end position="184"/>
    </location>
</feature>
<reference evidence="2 3" key="1">
    <citation type="submission" date="2019-02" db="EMBL/GenBank/DDBJ databases">
        <title>Genomic Encyclopedia of Archaeal and Bacterial Type Strains, Phase II (KMG-II): from individual species to whole genera.</title>
        <authorList>
            <person name="Goeker M."/>
        </authorList>
    </citation>
    <scope>NUCLEOTIDE SEQUENCE [LARGE SCALE GENOMIC DNA]</scope>
    <source>
        <strain evidence="2 3">DSM 18101</strain>
    </source>
</reference>
<evidence type="ECO:0000313" key="2">
    <source>
        <dbReference type="EMBL" id="RZU39901.1"/>
    </source>
</evidence>
<evidence type="ECO:0000313" key="3">
    <source>
        <dbReference type="Proteomes" id="UP000292958"/>
    </source>
</evidence>
<organism evidence="2 3">
    <name type="scientific">Edaphobacter modestus</name>
    <dbReference type="NCBI Taxonomy" id="388466"/>
    <lineage>
        <taxon>Bacteria</taxon>
        <taxon>Pseudomonadati</taxon>
        <taxon>Acidobacteriota</taxon>
        <taxon>Terriglobia</taxon>
        <taxon>Terriglobales</taxon>
        <taxon>Acidobacteriaceae</taxon>
        <taxon>Edaphobacter</taxon>
    </lineage>
</organism>
<feature type="region of interest" description="Disordered" evidence="1">
    <location>
        <begin position="135"/>
        <end position="156"/>
    </location>
</feature>
<dbReference type="AlphaFoldDB" id="A0A4Q7YSE5"/>
<feature type="region of interest" description="Disordered" evidence="1">
    <location>
        <begin position="1"/>
        <end position="22"/>
    </location>
</feature>
<evidence type="ECO:0000256" key="1">
    <source>
        <dbReference type="SAM" id="MobiDB-lite"/>
    </source>
</evidence>
<sequence length="490" mass="53639">MQTLQSSPTIDADLSLPPPKIGDVEVRGRREDPRWQLAMRIASSRSLGRSRLMADFLLYVVDRHIRDRSEEITEQQIGVLVFGRTEGYDSNEDNIVRSYARNLRKRIEDYFAGEGSDETIRVDIPRGGYIPIFSTAPAKSAATPSEPDDETGTIDDLSADGAEVAPAAKEAQEEIRLPQQHQTKRSDDAAAGSWFLTAKEALRGRLALTALCVSLSIGLLAVLVPLLRRLPEYAHAHADQALSHALWAHMFTNERDTFIVPSDDGLVIMQGVTERPVPLANYLDGSYRTKLRTDQVPGTPELLKLGRRRYTSVVDLDFVAHLAQLNEVVPARMMIRYARDLRIQDLRTGNAILIGSIEANPWIELFQPQMDFSFSIHPGSDIPSGIVNSHPRAGEAAIYGTPQSDHTYGLIAYIPNLNSTGHVLIVGGLNTAGTEAATTFLLTPSLMKPTLQRAKAANGGLQPFELLVGAGNVATNASTPQLVVERIGLP</sequence>
<dbReference type="OrthoDB" id="104580at2"/>
<dbReference type="EMBL" id="SHKW01000001">
    <property type="protein sequence ID" value="RZU39901.1"/>
    <property type="molecule type" value="Genomic_DNA"/>
</dbReference>
<feature type="compositionally biased region" description="Low complexity" evidence="1">
    <location>
        <begin position="135"/>
        <end position="145"/>
    </location>
</feature>